<dbReference type="PANTHER" id="PTHR46085">
    <property type="entry name" value="ARFGAP/RECO-RELATED"/>
    <property type="match status" value="1"/>
</dbReference>
<dbReference type="GO" id="GO:0008270">
    <property type="term" value="F:zinc ion binding"/>
    <property type="evidence" value="ECO:0007669"/>
    <property type="project" value="UniProtKB-KW"/>
</dbReference>
<dbReference type="InterPro" id="IPR001164">
    <property type="entry name" value="ArfGAP_dom"/>
</dbReference>
<dbReference type="Gene3D" id="1.10.220.150">
    <property type="entry name" value="Arf GTPase activating protein"/>
    <property type="match status" value="1"/>
</dbReference>
<dbReference type="SUPFAM" id="SSF57863">
    <property type="entry name" value="ArfGap/RecO-like zinc finger"/>
    <property type="match status" value="1"/>
</dbReference>
<keyword evidence="2" id="KW-0472">Membrane</keyword>
<evidence type="ECO:0000313" key="4">
    <source>
        <dbReference type="EMBL" id="KAF4381029.1"/>
    </source>
</evidence>
<dbReference type="PANTHER" id="PTHR46085:SF16">
    <property type="entry name" value="ARFGAP_RECO-LIKE ZINC FINGER DOMAIN-CONTAINING PROTEIN"/>
    <property type="match status" value="1"/>
</dbReference>
<dbReference type="Proteomes" id="UP000525078">
    <property type="component" value="Unassembled WGS sequence"/>
</dbReference>
<dbReference type="GO" id="GO:0005096">
    <property type="term" value="F:GTPase activator activity"/>
    <property type="evidence" value="ECO:0007669"/>
    <property type="project" value="InterPro"/>
</dbReference>
<feature type="domain" description="Arf-GAP" evidence="3">
    <location>
        <begin position="18"/>
        <end position="89"/>
    </location>
</feature>
<keyword evidence="2" id="KW-0812">Transmembrane</keyword>
<evidence type="ECO:0000259" key="3">
    <source>
        <dbReference type="PROSITE" id="PS50115"/>
    </source>
</evidence>
<reference evidence="4 5" key="1">
    <citation type="journal article" date="2020" name="bioRxiv">
        <title>Sequence and annotation of 42 cannabis genomes reveals extensive copy number variation in cannabinoid synthesis and pathogen resistance genes.</title>
        <authorList>
            <person name="Mckernan K.J."/>
            <person name="Helbert Y."/>
            <person name="Kane L.T."/>
            <person name="Ebling H."/>
            <person name="Zhang L."/>
            <person name="Liu B."/>
            <person name="Eaton Z."/>
            <person name="Mclaughlin S."/>
            <person name="Kingan S."/>
            <person name="Baybayan P."/>
            <person name="Concepcion G."/>
            <person name="Jordan M."/>
            <person name="Riva A."/>
            <person name="Barbazuk W."/>
            <person name="Harkins T."/>
        </authorList>
    </citation>
    <scope>NUCLEOTIDE SEQUENCE [LARGE SCALE GENOMIC DNA]</scope>
    <source>
        <strain evidence="5">cv. Jamaican Lion 4</strain>
        <tissue evidence="4">Leaf</tissue>
    </source>
</reference>
<keyword evidence="1" id="KW-0863">Zinc-finger</keyword>
<protein>
    <recommendedName>
        <fullName evidence="3">Arf-GAP domain-containing protein</fullName>
    </recommendedName>
</protein>
<keyword evidence="1" id="KW-0479">Metal-binding</keyword>
<accession>A0A7J6GFY6</accession>
<evidence type="ECO:0000256" key="2">
    <source>
        <dbReference type="SAM" id="Phobius"/>
    </source>
</evidence>
<name>A0A7J6GFY6_CANSA</name>
<dbReference type="InterPro" id="IPR044820">
    <property type="entry name" value="AGD14-like"/>
</dbReference>
<comment type="caution">
    <text evidence="4">The sequence shown here is derived from an EMBL/GenBank/DDBJ whole genome shotgun (WGS) entry which is preliminary data.</text>
</comment>
<dbReference type="PROSITE" id="PS50115">
    <property type="entry name" value="ARFGAP"/>
    <property type="match status" value="1"/>
</dbReference>
<feature type="transmembrane region" description="Helical" evidence="2">
    <location>
        <begin position="124"/>
        <end position="143"/>
    </location>
</feature>
<organism evidence="4 5">
    <name type="scientific">Cannabis sativa</name>
    <name type="common">Hemp</name>
    <name type="synonym">Marijuana</name>
    <dbReference type="NCBI Taxonomy" id="3483"/>
    <lineage>
        <taxon>Eukaryota</taxon>
        <taxon>Viridiplantae</taxon>
        <taxon>Streptophyta</taxon>
        <taxon>Embryophyta</taxon>
        <taxon>Tracheophyta</taxon>
        <taxon>Spermatophyta</taxon>
        <taxon>Magnoliopsida</taxon>
        <taxon>eudicotyledons</taxon>
        <taxon>Gunneridae</taxon>
        <taxon>Pentapetalae</taxon>
        <taxon>rosids</taxon>
        <taxon>fabids</taxon>
        <taxon>Rosales</taxon>
        <taxon>Cannabaceae</taxon>
        <taxon>Cannabis</taxon>
    </lineage>
</organism>
<proteinExistence type="predicted"/>
<evidence type="ECO:0000313" key="5">
    <source>
        <dbReference type="Proteomes" id="UP000525078"/>
    </source>
</evidence>
<gene>
    <name evidence="4" type="ORF">F8388_011951</name>
</gene>
<keyword evidence="1" id="KW-0862">Zinc</keyword>
<dbReference type="AlphaFoldDB" id="A0A7J6GFY6"/>
<dbReference type="PRINTS" id="PR00405">
    <property type="entry name" value="REVINTRACTNG"/>
</dbReference>
<evidence type="ECO:0000256" key="1">
    <source>
        <dbReference type="PROSITE-ProRule" id="PRU00288"/>
    </source>
</evidence>
<dbReference type="SMART" id="SM00105">
    <property type="entry name" value="ArfGap"/>
    <property type="match status" value="1"/>
</dbReference>
<sequence length="144" mass="16518">MGLLKMRSNRVKEEDRIERTIQSLLKLPENRKCINCNNLGPQYVCTTFSTFVCTNCSGVHREFTHRVKSLSVAKFTAEEVCALQAGGNELWMKNCFYLSHLPVHDHYGVAKIPHAQFETMEIDIYVIIKGFVIAHITTLMYTFS</sequence>
<dbReference type="InterPro" id="IPR038508">
    <property type="entry name" value="ArfGAP_dom_sf"/>
</dbReference>
<dbReference type="InterPro" id="IPR037278">
    <property type="entry name" value="ARFGAP/RecO"/>
</dbReference>
<dbReference type="Pfam" id="PF01412">
    <property type="entry name" value="ArfGap"/>
    <property type="match status" value="1"/>
</dbReference>
<dbReference type="EMBL" id="JAATIP010000063">
    <property type="protein sequence ID" value="KAF4381029.1"/>
    <property type="molecule type" value="Genomic_DNA"/>
</dbReference>
<keyword evidence="2" id="KW-1133">Transmembrane helix</keyword>